<evidence type="ECO:0000256" key="1">
    <source>
        <dbReference type="SAM" id="Phobius"/>
    </source>
</evidence>
<name>A0A6A6X7S1_9PLEO</name>
<dbReference type="Proteomes" id="UP000799757">
    <property type="component" value="Unassembled WGS sequence"/>
</dbReference>
<dbReference type="OrthoDB" id="5421765at2759"/>
<evidence type="ECO:0000313" key="2">
    <source>
        <dbReference type="EMBL" id="KAF2792301.1"/>
    </source>
</evidence>
<keyword evidence="1" id="KW-0472">Membrane</keyword>
<keyword evidence="3" id="KW-1185">Reference proteome</keyword>
<gene>
    <name evidence="2" type="ORF">K505DRAFT_326253</name>
</gene>
<dbReference type="EMBL" id="MU001976">
    <property type="protein sequence ID" value="KAF2792301.1"/>
    <property type="molecule type" value="Genomic_DNA"/>
</dbReference>
<feature type="transmembrane region" description="Helical" evidence="1">
    <location>
        <begin position="20"/>
        <end position="41"/>
    </location>
</feature>
<sequence length="337" mass="36268">MLSQAPVPKSDGVSKGAVAGIAIGTALLGAAIAFFVAFILFKRRKRPSSASGLSPYDSSPELVALSKGPNPYVQEISQVPAPSGAAAAKRDMDLTDLAHSSDFLAGVLPQTADDRTVRDKVSMLFDQIQQHVENFYRDVHASITPSMESDLAKFGTSEVGMLELLQGSSMPTVAIKHALMGYVLAITSPDGGDKVVLFPGDVVGVGGKKQFGTPDLSPVYILYKRLAVHLHSAIQSNAQARLSDIREAAEHFALTFFPWANPTYGDQEKDEDLVQLISSALDLSIWLYGQPFIYEFLWEGVGRRGIVVSPGLTKATDSKGRIDDQRHVLLEPVVVST</sequence>
<reference evidence="2" key="1">
    <citation type="journal article" date="2020" name="Stud. Mycol.">
        <title>101 Dothideomycetes genomes: a test case for predicting lifestyles and emergence of pathogens.</title>
        <authorList>
            <person name="Haridas S."/>
            <person name="Albert R."/>
            <person name="Binder M."/>
            <person name="Bloem J."/>
            <person name="Labutti K."/>
            <person name="Salamov A."/>
            <person name="Andreopoulos B."/>
            <person name="Baker S."/>
            <person name="Barry K."/>
            <person name="Bills G."/>
            <person name="Bluhm B."/>
            <person name="Cannon C."/>
            <person name="Castanera R."/>
            <person name="Culley D."/>
            <person name="Daum C."/>
            <person name="Ezra D."/>
            <person name="Gonzalez J."/>
            <person name="Henrissat B."/>
            <person name="Kuo A."/>
            <person name="Liang C."/>
            <person name="Lipzen A."/>
            <person name="Lutzoni F."/>
            <person name="Magnuson J."/>
            <person name="Mondo S."/>
            <person name="Nolan M."/>
            <person name="Ohm R."/>
            <person name="Pangilinan J."/>
            <person name="Park H.-J."/>
            <person name="Ramirez L."/>
            <person name="Alfaro M."/>
            <person name="Sun H."/>
            <person name="Tritt A."/>
            <person name="Yoshinaga Y."/>
            <person name="Zwiers L.-H."/>
            <person name="Turgeon B."/>
            <person name="Goodwin S."/>
            <person name="Spatafora J."/>
            <person name="Crous P."/>
            <person name="Grigoriev I."/>
        </authorList>
    </citation>
    <scope>NUCLEOTIDE SEQUENCE</scope>
    <source>
        <strain evidence="2">CBS 109.77</strain>
    </source>
</reference>
<organism evidence="2 3">
    <name type="scientific">Melanomma pulvis-pyrius CBS 109.77</name>
    <dbReference type="NCBI Taxonomy" id="1314802"/>
    <lineage>
        <taxon>Eukaryota</taxon>
        <taxon>Fungi</taxon>
        <taxon>Dikarya</taxon>
        <taxon>Ascomycota</taxon>
        <taxon>Pezizomycotina</taxon>
        <taxon>Dothideomycetes</taxon>
        <taxon>Pleosporomycetidae</taxon>
        <taxon>Pleosporales</taxon>
        <taxon>Melanommataceae</taxon>
        <taxon>Melanomma</taxon>
    </lineage>
</organism>
<proteinExistence type="predicted"/>
<keyword evidence="1" id="KW-1133">Transmembrane helix</keyword>
<protein>
    <submittedName>
        <fullName evidence="2">Uncharacterized protein</fullName>
    </submittedName>
</protein>
<accession>A0A6A6X7S1</accession>
<keyword evidence="1" id="KW-0812">Transmembrane</keyword>
<dbReference type="AlphaFoldDB" id="A0A6A6X7S1"/>
<evidence type="ECO:0000313" key="3">
    <source>
        <dbReference type="Proteomes" id="UP000799757"/>
    </source>
</evidence>